<dbReference type="AlphaFoldDB" id="A0AA35DCE4"/>
<name>A0AA35DCE4_9BURK</name>
<dbReference type="InterPro" id="IPR010342">
    <property type="entry name" value="DUF938"/>
</dbReference>
<dbReference type="Proteomes" id="UP000834458">
    <property type="component" value="Unassembled WGS sequence"/>
</dbReference>
<gene>
    <name evidence="1" type="ORF">GHA_03554</name>
</gene>
<dbReference type="InterPro" id="IPR029063">
    <property type="entry name" value="SAM-dependent_MTases_sf"/>
</dbReference>
<organism evidence="1 2">
    <name type="scientific">Comamonas aquatica</name>
    <dbReference type="NCBI Taxonomy" id="225991"/>
    <lineage>
        <taxon>Bacteria</taxon>
        <taxon>Pseudomonadati</taxon>
        <taxon>Pseudomonadota</taxon>
        <taxon>Betaproteobacteria</taxon>
        <taxon>Burkholderiales</taxon>
        <taxon>Comamonadaceae</taxon>
        <taxon>Comamonas</taxon>
    </lineage>
</organism>
<sequence length="205" mass="22103">MRGMSQVFAPSCANNQAPILAVLQHALAGRTHVLEIGSGTGQHSVYFAPRLPHLVWQTSDLPQHHASIQAWHAAEPAPNLRAPLVLEIGGAIAWPQTDDGPFDAVFTSNTLHIMGWPQVQQLLALVGQQLPPGGVLAVYGPFNYGGRYTSDSNRAFDASLRARDAASGLRDQEAVVALAQQQGLLLRDDHAMPANNRTLVFEKHA</sequence>
<evidence type="ECO:0000313" key="2">
    <source>
        <dbReference type="Proteomes" id="UP000834458"/>
    </source>
</evidence>
<protein>
    <submittedName>
        <fullName evidence="1">Protein of uncharacterized function (DUF938)</fullName>
    </submittedName>
</protein>
<dbReference type="EMBL" id="CAHPSC010000081">
    <property type="protein sequence ID" value="CAB5709925.1"/>
    <property type="molecule type" value="Genomic_DNA"/>
</dbReference>
<dbReference type="PANTHER" id="PTHR20974:SF0">
    <property type="entry name" value="UPF0585 PROTEIN CG18661"/>
    <property type="match status" value="1"/>
</dbReference>
<comment type="caution">
    <text evidence="1">The sequence shown here is derived from an EMBL/GenBank/DDBJ whole genome shotgun (WGS) entry which is preliminary data.</text>
</comment>
<dbReference type="Pfam" id="PF06080">
    <property type="entry name" value="DUF938"/>
    <property type="match status" value="1"/>
</dbReference>
<evidence type="ECO:0000313" key="1">
    <source>
        <dbReference type="EMBL" id="CAB5709925.1"/>
    </source>
</evidence>
<dbReference type="SUPFAM" id="SSF53335">
    <property type="entry name" value="S-adenosyl-L-methionine-dependent methyltransferases"/>
    <property type="match status" value="1"/>
</dbReference>
<accession>A0AA35DCE4</accession>
<reference evidence="1" key="1">
    <citation type="submission" date="2020-05" db="EMBL/GenBank/DDBJ databases">
        <authorList>
            <person name="Delgado-Blas J."/>
        </authorList>
    </citation>
    <scope>NUCLEOTIDE SEQUENCE</scope>
    <source>
        <strain evidence="1">BB1454</strain>
    </source>
</reference>
<dbReference type="Gene3D" id="3.40.50.150">
    <property type="entry name" value="Vaccinia Virus protein VP39"/>
    <property type="match status" value="1"/>
</dbReference>
<dbReference type="PANTHER" id="PTHR20974">
    <property type="entry name" value="UPF0585 PROTEIN CG18661"/>
    <property type="match status" value="1"/>
</dbReference>
<dbReference type="CDD" id="cd02440">
    <property type="entry name" value="AdoMet_MTases"/>
    <property type="match status" value="1"/>
</dbReference>
<proteinExistence type="predicted"/>